<dbReference type="SUPFAM" id="SSF55347">
    <property type="entry name" value="Glyceraldehyde-3-phosphate dehydrogenase-like, C-terminal domain"/>
    <property type="match status" value="1"/>
</dbReference>
<dbReference type="InterPro" id="IPR006424">
    <property type="entry name" value="Glyceraldehyde-3-P_DH_1"/>
</dbReference>
<dbReference type="EMBL" id="REFY01000001">
    <property type="protein sequence ID" value="RQG92931.1"/>
    <property type="molecule type" value="Genomic_DNA"/>
</dbReference>
<keyword evidence="9" id="KW-0547">Nucleotide-binding</keyword>
<comment type="catalytic activity">
    <reaction evidence="5">
        <text>D-glyceraldehyde 3-phosphate + phosphate + NADP(+) = (2R)-3-phospho-glyceroyl phosphate + NADPH + H(+)</text>
        <dbReference type="Rhea" id="RHEA:10296"/>
        <dbReference type="ChEBI" id="CHEBI:15378"/>
        <dbReference type="ChEBI" id="CHEBI:43474"/>
        <dbReference type="ChEBI" id="CHEBI:57604"/>
        <dbReference type="ChEBI" id="CHEBI:57783"/>
        <dbReference type="ChEBI" id="CHEBI:58349"/>
        <dbReference type="ChEBI" id="CHEBI:59776"/>
        <dbReference type="EC" id="1.2.1.59"/>
    </reaction>
</comment>
<dbReference type="RefSeq" id="WP_124176811.1">
    <property type="nucleotide sequence ID" value="NZ_REFY01000001.1"/>
</dbReference>
<evidence type="ECO:0000256" key="6">
    <source>
        <dbReference type="ARBA" id="ARBA00048853"/>
    </source>
</evidence>
<gene>
    <name evidence="13" type="primary">gap</name>
    <name evidence="13" type="ORF">EA462_01540</name>
</gene>
<dbReference type="OrthoDB" id="30535at2157"/>
<keyword evidence="14" id="KW-1185">Reference proteome</keyword>
<keyword evidence="9" id="KW-0520">NAD</keyword>
<feature type="binding site" evidence="9">
    <location>
        <position position="132"/>
    </location>
    <ligand>
        <name>NAD(+)</name>
        <dbReference type="ChEBI" id="CHEBI:57540"/>
    </ligand>
</feature>
<dbReference type="CDD" id="cd18126">
    <property type="entry name" value="GAPDH_I_C"/>
    <property type="match status" value="1"/>
</dbReference>
<evidence type="ECO:0000256" key="11">
    <source>
        <dbReference type="RuleBase" id="RU000397"/>
    </source>
</evidence>
<dbReference type="GO" id="GO:0050661">
    <property type="term" value="F:NADP binding"/>
    <property type="evidence" value="ECO:0007669"/>
    <property type="project" value="InterPro"/>
</dbReference>
<evidence type="ECO:0000259" key="12">
    <source>
        <dbReference type="SMART" id="SM00846"/>
    </source>
</evidence>
<dbReference type="InterPro" id="IPR020829">
    <property type="entry name" value="GlycerAld_3-P_DH_cat"/>
</dbReference>
<comment type="similarity">
    <text evidence="1 11">Belongs to the glyceraldehyde-3-phosphate dehydrogenase family.</text>
</comment>
<comment type="caution">
    <text evidence="13">The sequence shown here is derived from an EMBL/GenBank/DDBJ whole genome shotgun (WGS) entry which is preliminary data.</text>
</comment>
<dbReference type="CDD" id="cd05214">
    <property type="entry name" value="GAPDH_I_N"/>
    <property type="match status" value="1"/>
</dbReference>
<evidence type="ECO:0000256" key="4">
    <source>
        <dbReference type="ARBA" id="ARBA00023002"/>
    </source>
</evidence>
<dbReference type="AlphaFoldDB" id="A0A3N6MBS9"/>
<proteinExistence type="inferred from homology"/>
<organism evidence="13 14">
    <name type="scientific">Natrarchaeobius halalkaliphilus</name>
    <dbReference type="NCBI Taxonomy" id="1679091"/>
    <lineage>
        <taxon>Archaea</taxon>
        <taxon>Methanobacteriati</taxon>
        <taxon>Methanobacteriota</taxon>
        <taxon>Stenosarchaea group</taxon>
        <taxon>Halobacteria</taxon>
        <taxon>Halobacteriales</taxon>
        <taxon>Natrialbaceae</taxon>
        <taxon>Natrarchaeobius</taxon>
    </lineage>
</organism>
<evidence type="ECO:0000256" key="5">
    <source>
        <dbReference type="ARBA" id="ARBA00048067"/>
    </source>
</evidence>
<feature type="binding site" evidence="9">
    <location>
        <position position="47"/>
    </location>
    <ligand>
        <name>NAD(+)</name>
        <dbReference type="ChEBI" id="CHEBI:57540"/>
    </ligand>
</feature>
<dbReference type="NCBIfam" id="TIGR01534">
    <property type="entry name" value="GAPDH-I"/>
    <property type="match status" value="1"/>
</dbReference>
<protein>
    <recommendedName>
        <fullName evidence="2">glyceraldehyde-3-phosphate dehydrogenase (NAD(P)(+)) (phosphorylating)</fullName>
        <ecNumber evidence="2">1.2.1.59</ecNumber>
    </recommendedName>
</protein>
<dbReference type="Pfam" id="PF00044">
    <property type="entry name" value="Gp_dh_N"/>
    <property type="match status" value="1"/>
</dbReference>
<dbReference type="GO" id="GO:0043891">
    <property type="term" value="F:glyceraldehyde-3-phosphate dehydrogenase [NAD(P)+] (phosphorylating) activity"/>
    <property type="evidence" value="ECO:0007669"/>
    <property type="project" value="UniProtKB-EC"/>
</dbReference>
<dbReference type="PRINTS" id="PR00078">
    <property type="entry name" value="G3PDHDRGNASE"/>
</dbReference>
<dbReference type="PIRSF" id="PIRSF000149">
    <property type="entry name" value="GAP_DH"/>
    <property type="match status" value="1"/>
</dbReference>
<evidence type="ECO:0000256" key="10">
    <source>
        <dbReference type="PIRSR" id="PIRSR000149-4"/>
    </source>
</evidence>
<feature type="active site" description="Nucleophile" evidence="7">
    <location>
        <position position="164"/>
    </location>
</feature>
<comment type="catalytic activity">
    <reaction evidence="6">
        <text>D-glyceraldehyde 3-phosphate + phosphate + NAD(+) = (2R)-3-phospho-glyceroyl phosphate + NADH + H(+)</text>
        <dbReference type="Rhea" id="RHEA:10300"/>
        <dbReference type="ChEBI" id="CHEBI:15378"/>
        <dbReference type="ChEBI" id="CHEBI:43474"/>
        <dbReference type="ChEBI" id="CHEBI:57540"/>
        <dbReference type="ChEBI" id="CHEBI:57604"/>
        <dbReference type="ChEBI" id="CHEBI:57945"/>
        <dbReference type="ChEBI" id="CHEBI:59776"/>
        <dbReference type="EC" id="1.2.1.59"/>
    </reaction>
</comment>
<feature type="binding site" evidence="8">
    <location>
        <position position="245"/>
    </location>
    <ligand>
        <name>D-glyceraldehyde 3-phosphate</name>
        <dbReference type="ChEBI" id="CHEBI:59776"/>
    </ligand>
</feature>
<dbReference type="GO" id="GO:0006006">
    <property type="term" value="P:glucose metabolic process"/>
    <property type="evidence" value="ECO:0007669"/>
    <property type="project" value="InterPro"/>
</dbReference>
<evidence type="ECO:0000256" key="3">
    <source>
        <dbReference type="ARBA" id="ARBA00022857"/>
    </source>
</evidence>
<sequence length="357" mass="38310">MSEHSYSGDNGSSEPLRIGLNGFGRIGRNVLRASLSYDDVEVVAINDVMDNDDMEYLLRYDSVHGRLEDVSRDGDALSVQGREIQLLSERDPAALPWDDLEVDVAFEATGLFRTHDDAAQHLEAGADKVLISAPPKGEKEVQTIVYGVNHDEYDGADVVSNASCTTNSVAPVVKVLDDEFGIESGLLTTVHAYTGTQSLVDGPLAKRRRGRAAAENIIPTSTGAAIATTEVLPQLEGKLDGMAIRVPVPNGSITDLTVDLEADVTEDELAEAIREAADDELAGVLGYTDDEIVSRDIVGLPFSSYVDLESSMVLEDGLVKVLTWYDNEFGFSNRMLDLATYVAAEADSVDAEGAVAP</sequence>
<evidence type="ECO:0000313" key="14">
    <source>
        <dbReference type="Proteomes" id="UP000273828"/>
    </source>
</evidence>
<dbReference type="Proteomes" id="UP000273828">
    <property type="component" value="Unassembled WGS sequence"/>
</dbReference>
<dbReference type="SMART" id="SM00846">
    <property type="entry name" value="Gp_dh_N"/>
    <property type="match status" value="1"/>
</dbReference>
<dbReference type="GO" id="GO:0051287">
    <property type="term" value="F:NAD binding"/>
    <property type="evidence" value="ECO:0007669"/>
    <property type="project" value="InterPro"/>
</dbReference>
<feature type="site" description="Activates thiol group during catalysis" evidence="10">
    <location>
        <position position="191"/>
    </location>
</feature>
<feature type="domain" description="Glyceraldehyde 3-phosphate dehydrogenase NAD(P) binding" evidence="12">
    <location>
        <begin position="16"/>
        <end position="164"/>
    </location>
</feature>
<reference evidence="13 14" key="1">
    <citation type="submission" date="2018-10" db="EMBL/GenBank/DDBJ databases">
        <title>Natrarchaeobius chitinivorans gen. nov., sp. nov., and Natrarchaeobius haloalkaliphilus sp. nov., alkaliphilic, chitin-utilizing haloarchaea from hypersaline alkaline lakes.</title>
        <authorList>
            <person name="Sorokin D.Y."/>
            <person name="Elcheninov A.G."/>
            <person name="Kostrikina N.A."/>
            <person name="Bale N.J."/>
            <person name="Sinninghe Damste J.S."/>
            <person name="Khijniak T.V."/>
            <person name="Kublanov I.V."/>
            <person name="Toshchakov S.V."/>
        </authorList>
    </citation>
    <scope>NUCLEOTIDE SEQUENCE [LARGE SCALE GENOMIC DNA]</scope>
    <source>
        <strain evidence="13 14">AArcht-Sl</strain>
    </source>
</reference>
<dbReference type="FunFam" id="3.30.360.10:FF:000002">
    <property type="entry name" value="Glyceraldehyde-3-phosphate dehydrogenase"/>
    <property type="match status" value="1"/>
</dbReference>
<name>A0A3N6MBS9_9EURY</name>
<evidence type="ECO:0000256" key="9">
    <source>
        <dbReference type="PIRSR" id="PIRSR000149-3"/>
    </source>
</evidence>
<dbReference type="SUPFAM" id="SSF51735">
    <property type="entry name" value="NAD(P)-binding Rossmann-fold domains"/>
    <property type="match status" value="1"/>
</dbReference>
<dbReference type="PANTHER" id="PTHR43148">
    <property type="entry name" value="GLYCERALDEHYDE-3-PHOSPHATE DEHYDROGENASE 2"/>
    <property type="match status" value="1"/>
</dbReference>
<feature type="binding site" evidence="8">
    <location>
        <begin position="222"/>
        <end position="223"/>
    </location>
    <ligand>
        <name>D-glyceraldehyde 3-phosphate</name>
        <dbReference type="ChEBI" id="CHEBI:59776"/>
    </ligand>
</feature>
<dbReference type="Pfam" id="PF02800">
    <property type="entry name" value="Gp_dh_C"/>
    <property type="match status" value="1"/>
</dbReference>
<evidence type="ECO:0000256" key="2">
    <source>
        <dbReference type="ARBA" id="ARBA00013024"/>
    </source>
</evidence>
<dbReference type="InterPro" id="IPR020828">
    <property type="entry name" value="GlycerAld_3-P_DH_NAD(P)-bd"/>
</dbReference>
<keyword evidence="3" id="KW-0521">NADP</keyword>
<dbReference type="InterPro" id="IPR036291">
    <property type="entry name" value="NAD(P)-bd_dom_sf"/>
</dbReference>
<dbReference type="Gene3D" id="3.30.360.10">
    <property type="entry name" value="Dihydrodipicolinate Reductase, domain 2"/>
    <property type="match status" value="1"/>
</dbReference>
<feature type="binding site" evidence="9">
    <location>
        <position position="327"/>
    </location>
    <ligand>
        <name>NAD(+)</name>
        <dbReference type="ChEBI" id="CHEBI:57540"/>
    </ligand>
</feature>
<dbReference type="InterPro" id="IPR020831">
    <property type="entry name" value="GlycerAld/Erythrose_P_DH"/>
</dbReference>
<feature type="binding site" evidence="8">
    <location>
        <begin position="163"/>
        <end position="165"/>
    </location>
    <ligand>
        <name>D-glyceraldehyde 3-phosphate</name>
        <dbReference type="ChEBI" id="CHEBI:59776"/>
    </ligand>
</feature>
<dbReference type="EC" id="1.2.1.59" evidence="2"/>
<evidence type="ECO:0000313" key="13">
    <source>
        <dbReference type="EMBL" id="RQG92931.1"/>
    </source>
</evidence>
<feature type="binding site" evidence="9">
    <location>
        <begin position="25"/>
        <end position="26"/>
    </location>
    <ligand>
        <name>NAD(+)</name>
        <dbReference type="ChEBI" id="CHEBI:57540"/>
    </ligand>
</feature>
<keyword evidence="4" id="KW-0560">Oxidoreductase</keyword>
<feature type="binding site" evidence="9">
    <location>
        <position position="90"/>
    </location>
    <ligand>
        <name>NAD(+)</name>
        <dbReference type="ChEBI" id="CHEBI:57540"/>
    </ligand>
</feature>
<dbReference type="FunFam" id="3.40.50.720:FF:000001">
    <property type="entry name" value="Glyceraldehyde-3-phosphate dehydrogenase"/>
    <property type="match status" value="1"/>
</dbReference>
<evidence type="ECO:0000256" key="1">
    <source>
        <dbReference type="ARBA" id="ARBA00007406"/>
    </source>
</evidence>
<dbReference type="Gene3D" id="3.40.50.720">
    <property type="entry name" value="NAD(P)-binding Rossmann-like Domain"/>
    <property type="match status" value="1"/>
</dbReference>
<evidence type="ECO:0000256" key="7">
    <source>
        <dbReference type="PIRSR" id="PIRSR000149-1"/>
    </source>
</evidence>
<feature type="binding site" evidence="8">
    <location>
        <position position="194"/>
    </location>
    <ligand>
        <name>D-glyceraldehyde 3-phosphate</name>
        <dbReference type="ChEBI" id="CHEBI:59776"/>
    </ligand>
</feature>
<accession>A0A3N6MBS9</accession>
<evidence type="ECO:0000256" key="8">
    <source>
        <dbReference type="PIRSR" id="PIRSR000149-2"/>
    </source>
</evidence>